<name>A0ABS1R6M2_9SPHI</name>
<dbReference type="EMBL" id="JAERTY010000009">
    <property type="protein sequence ID" value="MBL1410333.1"/>
    <property type="molecule type" value="Genomic_DNA"/>
</dbReference>
<dbReference type="RefSeq" id="WP_202104030.1">
    <property type="nucleotide sequence ID" value="NZ_JAERTY010000009.1"/>
</dbReference>
<evidence type="ECO:0000313" key="2">
    <source>
        <dbReference type="Proteomes" id="UP000625283"/>
    </source>
</evidence>
<gene>
    <name evidence="1" type="ORF">JKG61_16375</name>
</gene>
<organism evidence="1 2">
    <name type="scientific">Sphingobacterium faecale</name>
    <dbReference type="NCBI Taxonomy" id="2803775"/>
    <lineage>
        <taxon>Bacteria</taxon>
        <taxon>Pseudomonadati</taxon>
        <taxon>Bacteroidota</taxon>
        <taxon>Sphingobacteriia</taxon>
        <taxon>Sphingobacteriales</taxon>
        <taxon>Sphingobacteriaceae</taxon>
        <taxon>Sphingobacterium</taxon>
    </lineage>
</organism>
<accession>A0ABS1R6M2</accession>
<dbReference type="Pfam" id="PF05635">
    <property type="entry name" value="23S_rRNA_IVP"/>
    <property type="match status" value="1"/>
</dbReference>
<dbReference type="PANTHER" id="PTHR38471:SF2">
    <property type="entry name" value="FOUR HELIX BUNDLE PROTEIN"/>
    <property type="match status" value="1"/>
</dbReference>
<dbReference type="InterPro" id="IPR012657">
    <property type="entry name" value="23S_rRNA-intervening_sequence"/>
</dbReference>
<protein>
    <submittedName>
        <fullName evidence="1">Four helix bundle protein</fullName>
    </submittedName>
</protein>
<dbReference type="NCBIfam" id="NF008911">
    <property type="entry name" value="PRK12275.1-2"/>
    <property type="match status" value="1"/>
</dbReference>
<evidence type="ECO:0000313" key="1">
    <source>
        <dbReference type="EMBL" id="MBL1410333.1"/>
    </source>
</evidence>
<dbReference type="CDD" id="cd16377">
    <property type="entry name" value="23S_rRNA_IVP_like"/>
    <property type="match status" value="1"/>
</dbReference>
<dbReference type="InterPro" id="IPR036583">
    <property type="entry name" value="23S_rRNA_IVS_sf"/>
</dbReference>
<dbReference type="PANTHER" id="PTHR38471">
    <property type="entry name" value="FOUR HELIX BUNDLE PROTEIN"/>
    <property type="match status" value="1"/>
</dbReference>
<reference evidence="1 2" key="1">
    <citation type="submission" date="2021-01" db="EMBL/GenBank/DDBJ databases">
        <title>C459-1 draft genome sequence.</title>
        <authorList>
            <person name="Zhang X.-F."/>
        </authorList>
    </citation>
    <scope>NUCLEOTIDE SEQUENCE [LARGE SCALE GENOMIC DNA]</scope>
    <source>
        <strain evidence="2">C459-1</strain>
    </source>
</reference>
<proteinExistence type="predicted"/>
<dbReference type="Proteomes" id="UP000625283">
    <property type="component" value="Unassembled WGS sequence"/>
</dbReference>
<sequence length="119" mass="13619">MKTHKNLDSWKFSVDLVTIIYQLTSAFPKEEVFGLTNQMRRASVSIPSNIAEGAARHSKKEFIQFLYIALGSQQELDTQLLIAKNLKFILDEDFDRLENEIQTIGKLLNGLIKYLKGND</sequence>
<comment type="caution">
    <text evidence="1">The sequence shown here is derived from an EMBL/GenBank/DDBJ whole genome shotgun (WGS) entry which is preliminary data.</text>
</comment>
<dbReference type="NCBIfam" id="TIGR02436">
    <property type="entry name" value="four helix bundle protein"/>
    <property type="match status" value="1"/>
</dbReference>
<dbReference type="Gene3D" id="1.20.1440.60">
    <property type="entry name" value="23S rRNA-intervening sequence"/>
    <property type="match status" value="1"/>
</dbReference>
<keyword evidence="2" id="KW-1185">Reference proteome</keyword>
<dbReference type="SUPFAM" id="SSF158446">
    <property type="entry name" value="IVS-encoded protein-like"/>
    <property type="match status" value="1"/>
</dbReference>